<accession>A0A4P6YTC3</accession>
<keyword evidence="2" id="KW-1185">Reference proteome</keyword>
<protein>
    <submittedName>
        <fullName evidence="1">Uncharacterized protein</fullName>
    </submittedName>
</protein>
<evidence type="ECO:0000313" key="2">
    <source>
        <dbReference type="Proteomes" id="UP000292886"/>
    </source>
</evidence>
<reference evidence="2" key="1">
    <citation type="submission" date="2019-03" db="EMBL/GenBank/DDBJ databases">
        <title>Weissella sp. 26KH-42 Genome sequencing.</title>
        <authorList>
            <person name="Heo J."/>
            <person name="Kim S.-J."/>
            <person name="Kim J.-S."/>
            <person name="Hong S.-B."/>
            <person name="Kwon S.-W."/>
        </authorList>
    </citation>
    <scope>NUCLEOTIDE SEQUENCE [LARGE SCALE GENOMIC DNA]</scope>
    <source>
        <strain evidence="2">26KH-42</strain>
    </source>
</reference>
<proteinExistence type="predicted"/>
<name>A0A4P6YTC3_9LACO</name>
<dbReference type="EMBL" id="CP037940">
    <property type="protein sequence ID" value="QBO35922.1"/>
    <property type="molecule type" value="Genomic_DNA"/>
</dbReference>
<organism evidence="1 2">
    <name type="scientific">Periweissella cryptocerci</name>
    <dbReference type="NCBI Taxonomy" id="2506420"/>
    <lineage>
        <taxon>Bacteria</taxon>
        <taxon>Bacillati</taxon>
        <taxon>Bacillota</taxon>
        <taxon>Bacilli</taxon>
        <taxon>Lactobacillales</taxon>
        <taxon>Lactobacillaceae</taxon>
        <taxon>Periweissella</taxon>
    </lineage>
</organism>
<dbReference type="Proteomes" id="UP000292886">
    <property type="component" value="Chromosome"/>
</dbReference>
<dbReference type="KEGG" id="wei:EQG49_05335"/>
<dbReference type="RefSeq" id="WP_133363001.1">
    <property type="nucleotide sequence ID" value="NZ_CP037940.1"/>
</dbReference>
<sequence>MGRSINVSTEEMAIGDVAANVTFVNTFDHRVFEKQSGSNFKNVSADETLTLDELFPLIRHAYEGTEEKSMIGKRKTKGEKLMKLRGAFPIGKYIKA</sequence>
<dbReference type="AlphaFoldDB" id="A0A4P6YTC3"/>
<gene>
    <name evidence="1" type="ORF">EQG49_05335</name>
</gene>
<evidence type="ECO:0000313" key="1">
    <source>
        <dbReference type="EMBL" id="QBO35922.1"/>
    </source>
</evidence>